<accession>A0A4Q0XGT3</accession>
<proteinExistence type="predicted"/>
<dbReference type="Proteomes" id="UP000289792">
    <property type="component" value="Unassembled WGS sequence"/>
</dbReference>
<sequence>MKFPFIYKVFVGLLLLGLIACEVKNLDDENKNPKTEYSSFNYVLATEDASTPDITRFFSFNLEGLDANKPYDLIQDNQTFINSDPSTSSGHHSFNNYIFSMAKDKRGYSSTPGLFRLTLNTSDQVFIDSELYIGKDNIFPSRKLALVNDTLGFYYNEDSGGQTIQAFNPLTMQLGDALDLRPFIKAFRPEVEFEDDYGNNLVRTGSLVMDYKEDKLYVSVVFLEEARFNLISDNEENFYLAVIDIPTFSFEKIIQYHGVKTVGFFVSENNPTTKDEAGNLYFCSWGWNQFNDHNPSKIFRIKAGETEFDTDWEIDIESLFGTGRIAQSIMSYNNKLYLHISEAPYLFDSSEEVETRNALKLSYYEFDTTSTENYTKLAVPTSNPASRMNVFNIVDDRLFMVVPNAIAPNFNGVYSIDRQGTLKNEMQLSNKYRPTRFYKLGE</sequence>
<dbReference type="PROSITE" id="PS51257">
    <property type="entry name" value="PROKAR_LIPOPROTEIN"/>
    <property type="match status" value="1"/>
</dbReference>
<dbReference type="RefSeq" id="WP_129016952.1">
    <property type="nucleotide sequence ID" value="NZ_SDDZ01000004.1"/>
</dbReference>
<dbReference type="EMBL" id="SDDZ01000004">
    <property type="protein sequence ID" value="RXJ50057.1"/>
    <property type="molecule type" value="Genomic_DNA"/>
</dbReference>
<dbReference type="AlphaFoldDB" id="A0A4Q0XGT3"/>
<evidence type="ECO:0000313" key="1">
    <source>
        <dbReference type="EMBL" id="RXJ50057.1"/>
    </source>
</evidence>
<protein>
    <submittedName>
        <fullName evidence="1">Uncharacterized protein</fullName>
    </submittedName>
</protein>
<dbReference type="OrthoDB" id="1404180at2"/>
<gene>
    <name evidence="1" type="ORF">ESZ48_08685</name>
</gene>
<keyword evidence="2" id="KW-1185">Reference proteome</keyword>
<comment type="caution">
    <text evidence="1">The sequence shown here is derived from an EMBL/GenBank/DDBJ whole genome shotgun (WGS) entry which is preliminary data.</text>
</comment>
<reference evidence="1 2" key="1">
    <citation type="submission" date="2019-01" db="EMBL/GenBank/DDBJ databases">
        <title>Genome sequence of the Antarctic species Gelidibacter gilvus ACAM 158(T).</title>
        <authorList>
            <person name="Bowman J.P."/>
        </authorList>
    </citation>
    <scope>NUCLEOTIDE SEQUENCE [LARGE SCALE GENOMIC DNA]</scope>
    <source>
        <strain evidence="1 2">IC158</strain>
    </source>
</reference>
<organism evidence="1 2">
    <name type="scientific">Gelidibacter gilvus</name>
    <dbReference type="NCBI Taxonomy" id="59602"/>
    <lineage>
        <taxon>Bacteria</taxon>
        <taxon>Pseudomonadati</taxon>
        <taxon>Bacteroidota</taxon>
        <taxon>Flavobacteriia</taxon>
        <taxon>Flavobacteriales</taxon>
        <taxon>Flavobacteriaceae</taxon>
        <taxon>Gelidibacter</taxon>
    </lineage>
</organism>
<evidence type="ECO:0000313" key="2">
    <source>
        <dbReference type="Proteomes" id="UP000289792"/>
    </source>
</evidence>
<name>A0A4Q0XGT3_9FLAO</name>